<dbReference type="Proteomes" id="UP001597063">
    <property type="component" value="Unassembled WGS sequence"/>
</dbReference>
<proteinExistence type="predicted"/>
<evidence type="ECO:0000256" key="3">
    <source>
        <dbReference type="ARBA" id="ARBA00023163"/>
    </source>
</evidence>
<feature type="domain" description="HTH tetR-type" evidence="5">
    <location>
        <begin position="19"/>
        <end position="79"/>
    </location>
</feature>
<dbReference type="Gene3D" id="1.10.357.10">
    <property type="entry name" value="Tetracycline Repressor, domain 2"/>
    <property type="match status" value="1"/>
</dbReference>
<evidence type="ECO:0000256" key="2">
    <source>
        <dbReference type="ARBA" id="ARBA00023125"/>
    </source>
</evidence>
<dbReference type="RefSeq" id="WP_131756864.1">
    <property type="nucleotide sequence ID" value="NZ_CAACUY010000022.1"/>
</dbReference>
<protein>
    <submittedName>
        <fullName evidence="6">TetR/AcrR family transcriptional regulator</fullName>
    </submittedName>
</protein>
<evidence type="ECO:0000259" key="5">
    <source>
        <dbReference type="PROSITE" id="PS50977"/>
    </source>
</evidence>
<dbReference type="Pfam" id="PF00440">
    <property type="entry name" value="TetR_N"/>
    <property type="match status" value="1"/>
</dbReference>
<dbReference type="InterPro" id="IPR009057">
    <property type="entry name" value="Homeodomain-like_sf"/>
</dbReference>
<dbReference type="PROSITE" id="PS01081">
    <property type="entry name" value="HTH_TETR_1"/>
    <property type="match status" value="1"/>
</dbReference>
<evidence type="ECO:0000256" key="4">
    <source>
        <dbReference type="PROSITE-ProRule" id="PRU00335"/>
    </source>
</evidence>
<dbReference type="Gene3D" id="1.10.10.60">
    <property type="entry name" value="Homeodomain-like"/>
    <property type="match status" value="1"/>
</dbReference>
<dbReference type="PRINTS" id="PR00455">
    <property type="entry name" value="HTHTETR"/>
</dbReference>
<keyword evidence="1" id="KW-0805">Transcription regulation</keyword>
<keyword evidence="7" id="KW-1185">Reference proteome</keyword>
<dbReference type="PANTHER" id="PTHR30055:SF234">
    <property type="entry name" value="HTH-TYPE TRANSCRIPTIONAL REGULATOR BETI"/>
    <property type="match status" value="1"/>
</dbReference>
<dbReference type="EMBL" id="JBHTGP010000013">
    <property type="protein sequence ID" value="MFD0687612.1"/>
    <property type="molecule type" value="Genomic_DNA"/>
</dbReference>
<comment type="caution">
    <text evidence="6">The sequence shown here is derived from an EMBL/GenBank/DDBJ whole genome shotgun (WGS) entry which is preliminary data.</text>
</comment>
<name>A0ABW2XP82_9ACTN</name>
<evidence type="ECO:0000313" key="6">
    <source>
        <dbReference type="EMBL" id="MFD0687612.1"/>
    </source>
</evidence>
<reference evidence="7" key="1">
    <citation type="journal article" date="2019" name="Int. J. Syst. Evol. Microbiol.">
        <title>The Global Catalogue of Microorganisms (GCM) 10K type strain sequencing project: providing services to taxonomists for standard genome sequencing and annotation.</title>
        <authorList>
            <consortium name="The Broad Institute Genomics Platform"/>
            <consortium name="The Broad Institute Genome Sequencing Center for Infectious Disease"/>
            <person name="Wu L."/>
            <person name="Ma J."/>
        </authorList>
    </citation>
    <scope>NUCLEOTIDE SEQUENCE [LARGE SCALE GENOMIC DNA]</scope>
    <source>
        <strain evidence="7">JCM 9371</strain>
    </source>
</reference>
<evidence type="ECO:0000313" key="7">
    <source>
        <dbReference type="Proteomes" id="UP001597063"/>
    </source>
</evidence>
<sequence length="214" mass="23348">MAVTDAEGKARPGRGRPQLHEDAVILSAALAAFASAGYEAMSIRSLGRDLGLSHGTLNQRFGSKEQLFYAAVDHGFGGLSEAMARHLTRWPEPRTDLDALRNGLRAFLLASFERPELVRLMNTLGITGSQRLDYVFDRYIEPTVEPLRRAALISRPSEVSPISGRELFFLTAHGAAAPFTLKGLSDRFNAADGPLDPEVYADHMASILLRTLGL</sequence>
<accession>A0ABW2XP82</accession>
<gene>
    <name evidence="6" type="ORF">ACFQZM_24170</name>
</gene>
<keyword evidence="2 4" id="KW-0238">DNA-binding</keyword>
<dbReference type="PANTHER" id="PTHR30055">
    <property type="entry name" value="HTH-TYPE TRANSCRIPTIONAL REGULATOR RUTR"/>
    <property type="match status" value="1"/>
</dbReference>
<evidence type="ECO:0000256" key="1">
    <source>
        <dbReference type="ARBA" id="ARBA00023015"/>
    </source>
</evidence>
<dbReference type="SUPFAM" id="SSF46689">
    <property type="entry name" value="Homeodomain-like"/>
    <property type="match status" value="1"/>
</dbReference>
<dbReference type="PROSITE" id="PS50977">
    <property type="entry name" value="HTH_TETR_2"/>
    <property type="match status" value="1"/>
</dbReference>
<feature type="DNA-binding region" description="H-T-H motif" evidence="4">
    <location>
        <begin position="42"/>
        <end position="61"/>
    </location>
</feature>
<dbReference type="InterPro" id="IPR050109">
    <property type="entry name" value="HTH-type_TetR-like_transc_reg"/>
</dbReference>
<keyword evidence="3" id="KW-0804">Transcription</keyword>
<dbReference type="InterPro" id="IPR023772">
    <property type="entry name" value="DNA-bd_HTH_TetR-type_CS"/>
</dbReference>
<dbReference type="InterPro" id="IPR001647">
    <property type="entry name" value="HTH_TetR"/>
</dbReference>
<organism evidence="6 7">
    <name type="scientific">Actinomadura fibrosa</name>
    <dbReference type="NCBI Taxonomy" id="111802"/>
    <lineage>
        <taxon>Bacteria</taxon>
        <taxon>Bacillati</taxon>
        <taxon>Actinomycetota</taxon>
        <taxon>Actinomycetes</taxon>
        <taxon>Streptosporangiales</taxon>
        <taxon>Thermomonosporaceae</taxon>
        <taxon>Actinomadura</taxon>
    </lineage>
</organism>